<comment type="caution">
    <text evidence="3">The sequence shown here is derived from an EMBL/GenBank/DDBJ whole genome shotgun (WGS) entry which is preliminary data.</text>
</comment>
<dbReference type="GO" id="GO:0006596">
    <property type="term" value="P:polyamine biosynthetic process"/>
    <property type="evidence" value="ECO:0007669"/>
    <property type="project" value="UniProtKB-KW"/>
</dbReference>
<feature type="transmembrane region" description="Helical" evidence="2">
    <location>
        <begin position="216"/>
        <end position="232"/>
    </location>
</feature>
<dbReference type="SUPFAM" id="SSF53335">
    <property type="entry name" value="S-adenosyl-L-methionine-dependent methyltransferases"/>
    <property type="match status" value="1"/>
</dbReference>
<proteinExistence type="predicted"/>
<feature type="transmembrane region" description="Helical" evidence="2">
    <location>
        <begin position="157"/>
        <end position="181"/>
    </location>
</feature>
<dbReference type="PANTHER" id="PTHR43317">
    <property type="entry name" value="THERMOSPERMINE SYNTHASE ACAULIS5"/>
    <property type="match status" value="1"/>
</dbReference>
<feature type="transmembrane region" description="Helical" evidence="2">
    <location>
        <begin position="67"/>
        <end position="86"/>
    </location>
</feature>
<keyword evidence="2" id="KW-0812">Transmembrane</keyword>
<sequence>MSLALGFVYCAIVIRGHRQSPDQNAPATPEAYPDKALLFRWLSYSAIPASLLFGTTTFIITDIASVPLLWIIPLMLYISSFVVAFSAREWNTLAVRRLYFPLGLLTLFSAAFYPLASRLGITPIITVMLTLSALFVGAFLFHRRLYELRPSAKNSGLFYVVLASGGALGGCFNSFVAPQVFLTTVEFPLVLSLSLLVVLLPDFLSSNVRRKARFPYEIAALTLLLLTGVKLYSSSNVHHFEGRYLVISGALLLLVLFAALLLSDWFYQTPRRGLLAILVSGLLAGYLAETTGASWIHAERNFFGISRVREDKKHARFVYTHGVTIHGMQSTEDQYRLNPISYYGPLRDILAHMPVSVADAPIGALGLGIGTVACYAKPGQEMDFYEIDPASIHIATDPTYFTYMRDCAGKRSIIVGDARLTLTRAPDGRYGFIIMDVFTSDAIPMHLLTLEALTMYGKKLKPEGLIAINISNQYLNLLPVIRTLSEELNWTARYRLNVVKNDALEVSSIWVVLAKEEKSLNLEQLPDWKPLPPETGNQYRWTDDFTNLLGVLRFRGGLAFAQ</sequence>
<feature type="transmembrane region" description="Helical" evidence="2">
    <location>
        <begin position="187"/>
        <end position="204"/>
    </location>
</feature>
<feature type="transmembrane region" description="Helical" evidence="2">
    <location>
        <begin position="244"/>
        <end position="262"/>
    </location>
</feature>
<evidence type="ECO:0000313" key="3">
    <source>
        <dbReference type="EMBL" id="OIQ72140.1"/>
    </source>
</evidence>
<dbReference type="NCBIfam" id="NF037959">
    <property type="entry name" value="MFS_SpdSyn"/>
    <property type="match status" value="1"/>
</dbReference>
<accession>A0A1J5PX50</accession>
<evidence type="ECO:0008006" key="4">
    <source>
        <dbReference type="Google" id="ProtNLM"/>
    </source>
</evidence>
<dbReference type="InterPro" id="IPR029063">
    <property type="entry name" value="SAM-dependent_MTases_sf"/>
</dbReference>
<name>A0A1J5PX50_9ZZZZ</name>
<dbReference type="EMBL" id="MLJW01003400">
    <property type="protein sequence ID" value="OIQ72140.1"/>
    <property type="molecule type" value="Genomic_DNA"/>
</dbReference>
<evidence type="ECO:0000256" key="1">
    <source>
        <dbReference type="ARBA" id="ARBA00023115"/>
    </source>
</evidence>
<gene>
    <name evidence="3" type="ORF">GALL_462370</name>
</gene>
<dbReference type="AlphaFoldDB" id="A0A1J5PX50"/>
<dbReference type="PANTHER" id="PTHR43317:SF1">
    <property type="entry name" value="THERMOSPERMINE SYNTHASE ACAULIS5"/>
    <property type="match status" value="1"/>
</dbReference>
<reference evidence="3" key="1">
    <citation type="submission" date="2016-10" db="EMBL/GenBank/DDBJ databases">
        <title>Sequence of Gallionella enrichment culture.</title>
        <authorList>
            <person name="Poehlein A."/>
            <person name="Muehling M."/>
            <person name="Daniel R."/>
        </authorList>
    </citation>
    <scope>NUCLEOTIDE SEQUENCE</scope>
</reference>
<protein>
    <recommendedName>
        <fullName evidence="4">Spermidine synthase</fullName>
    </recommendedName>
</protein>
<feature type="transmembrane region" description="Helical" evidence="2">
    <location>
        <begin position="41"/>
        <end position="61"/>
    </location>
</feature>
<feature type="transmembrane region" description="Helical" evidence="2">
    <location>
        <begin position="121"/>
        <end position="141"/>
    </location>
</feature>
<feature type="transmembrane region" description="Helical" evidence="2">
    <location>
        <begin position="274"/>
        <end position="296"/>
    </location>
</feature>
<organism evidence="3">
    <name type="scientific">mine drainage metagenome</name>
    <dbReference type="NCBI Taxonomy" id="410659"/>
    <lineage>
        <taxon>unclassified sequences</taxon>
        <taxon>metagenomes</taxon>
        <taxon>ecological metagenomes</taxon>
    </lineage>
</organism>
<keyword evidence="1" id="KW-0620">Polyamine biosynthesis</keyword>
<keyword evidence="2" id="KW-1133">Transmembrane helix</keyword>
<evidence type="ECO:0000256" key="2">
    <source>
        <dbReference type="SAM" id="Phobius"/>
    </source>
</evidence>
<dbReference type="Gene3D" id="3.40.50.150">
    <property type="entry name" value="Vaccinia Virus protein VP39"/>
    <property type="match status" value="1"/>
</dbReference>
<keyword evidence="2" id="KW-0472">Membrane</keyword>
<feature type="transmembrane region" description="Helical" evidence="2">
    <location>
        <begin position="98"/>
        <end position="115"/>
    </location>
</feature>